<gene>
    <name evidence="1" type="ORF">D1B32_21915</name>
</gene>
<dbReference type="Proteomes" id="UP000285456">
    <property type="component" value="Unassembled WGS sequence"/>
</dbReference>
<evidence type="ECO:0000313" key="2">
    <source>
        <dbReference type="Proteomes" id="UP000285456"/>
    </source>
</evidence>
<proteinExistence type="predicted"/>
<dbReference type="EMBL" id="QWEH01000025">
    <property type="protein sequence ID" value="RHW29442.1"/>
    <property type="molecule type" value="Genomic_DNA"/>
</dbReference>
<comment type="caution">
    <text evidence="1">The sequence shown here is derived from an EMBL/GenBank/DDBJ whole genome shotgun (WGS) entry which is preliminary data.</text>
</comment>
<reference evidence="1 2" key="1">
    <citation type="journal article" date="2007" name="Int. J. Syst. Evol. Microbiol.">
        <title>Oceanobacillus profundus sp. nov., isolated from a deep-sea sediment core.</title>
        <authorList>
            <person name="Kim Y.G."/>
            <person name="Choi D.H."/>
            <person name="Hyun S."/>
            <person name="Cho B.C."/>
        </authorList>
    </citation>
    <scope>NUCLEOTIDE SEQUENCE [LARGE SCALE GENOMIC DNA]</scope>
    <source>
        <strain evidence="1 2">DSM 18246</strain>
    </source>
</reference>
<accession>A0A417Y9S5</accession>
<dbReference type="AlphaFoldDB" id="A0A417Y9S5"/>
<dbReference type="OrthoDB" id="2968206at2"/>
<sequence length="124" mass="14738">MDIVNQFIATSLAIKIFKRDQTAFMDFKFFELYLDMTDAVIGRLQEDLNGLRKEMITKHHIDVRQINGTKYLVKGRDKNEEREYTPEELKQMTRVVMDRYLTGDKAAPFERQSGSWKMKFPHDK</sequence>
<protein>
    <submittedName>
        <fullName evidence="1">Uncharacterized protein</fullName>
    </submittedName>
</protein>
<dbReference type="RefSeq" id="WP_118890409.1">
    <property type="nucleotide sequence ID" value="NZ_PHUT01000003.1"/>
</dbReference>
<evidence type="ECO:0000313" key="1">
    <source>
        <dbReference type="EMBL" id="RHW29442.1"/>
    </source>
</evidence>
<dbReference type="InterPro" id="IPR058600">
    <property type="entry name" value="YhjD-like"/>
</dbReference>
<dbReference type="Pfam" id="PF26325">
    <property type="entry name" value="YhjD"/>
    <property type="match status" value="1"/>
</dbReference>
<organism evidence="1 2">
    <name type="scientific">Oceanobacillus profundus</name>
    <dbReference type="NCBI Taxonomy" id="372463"/>
    <lineage>
        <taxon>Bacteria</taxon>
        <taxon>Bacillati</taxon>
        <taxon>Bacillota</taxon>
        <taxon>Bacilli</taxon>
        <taxon>Bacillales</taxon>
        <taxon>Bacillaceae</taxon>
        <taxon>Oceanobacillus</taxon>
    </lineage>
</organism>
<keyword evidence="2" id="KW-1185">Reference proteome</keyword>
<name>A0A417Y9S5_9BACI</name>